<gene>
    <name evidence="4" type="ORF">FOXYS1_4209</name>
</gene>
<feature type="region of interest" description="Disordered" evidence="1">
    <location>
        <begin position="395"/>
        <end position="435"/>
    </location>
</feature>
<feature type="signal peptide" evidence="2">
    <location>
        <begin position="1"/>
        <end position="19"/>
    </location>
</feature>
<evidence type="ECO:0000259" key="3">
    <source>
        <dbReference type="Pfam" id="PF20248"/>
    </source>
</evidence>
<dbReference type="AlphaFoldDB" id="A0A8H5AH07"/>
<reference evidence="4" key="1">
    <citation type="submission" date="2020-02" db="EMBL/GenBank/DDBJ databases">
        <title>Identification and distribution of gene clusters putatively required for synthesis of sphingolipid metabolism inhibitors in phylogenetically diverse species of the filamentous fungus Fusarium.</title>
        <authorList>
            <person name="Kim H.-S."/>
            <person name="Busman M."/>
            <person name="Brown D.W."/>
            <person name="Divon H."/>
            <person name="Uhlig S."/>
            <person name="Proctor R.H."/>
        </authorList>
    </citation>
    <scope>NUCLEOTIDE SEQUENCE [LARGE SCALE GENOMIC DNA]</scope>
    <source>
        <strain evidence="4">NRRL 39464</strain>
    </source>
</reference>
<dbReference type="InterPro" id="IPR046538">
    <property type="entry name" value="DUF6603"/>
</dbReference>
<proteinExistence type="predicted"/>
<protein>
    <recommendedName>
        <fullName evidence="3">DUF6603 domain-containing protein</fullName>
    </recommendedName>
</protein>
<dbReference type="Proteomes" id="UP000558688">
    <property type="component" value="Unassembled WGS sequence"/>
</dbReference>
<name>A0A8H5AH07_FUSOX</name>
<evidence type="ECO:0000313" key="5">
    <source>
        <dbReference type="Proteomes" id="UP000558688"/>
    </source>
</evidence>
<sequence>MIFLHAVVVVMFGQSVKLGIYAVALVDIPNAKSPLKFAHVELGIGVAVDFDYGTMRVEGQLSPKSFILDPNCHLTGGFALFYWFDATHADKSLVSNFVFTLGGISWSLGSHLSLSGEAYFAITPKVCMGGGRLHTDFSAGPIEAWFDAFANFLINYKPFHFASSAGICVGVRFNIDVLFIHTHISVEVGADLFMWGPPLAGRVHVDIKVAKFDINFGADKGDEKEANIEEFYHLVLQASSQQSNSRAAEKDRALIAEGEEDILPGLLNNSSSTDRVQNADWVVRGDLSRSSLDAMTKSEMKIEIVQDGVAHAKWGMTQEYKQVPTGLWAKCKSSEPDPTKSSQRNNIDDLLDNNSASLKLMMGVLMEGPPAIMSEDTLKAFNILAQGERVLKAKKPFPETESPKDDWNPGKTKDGAEQWNDVHNKWSSPEWNEGRGDVQQTFVDSWSENFGWGKALSEVAKLPKLLGERFADLYVEAPLITI</sequence>
<organism evidence="4 5">
    <name type="scientific">Fusarium oxysporum</name>
    <name type="common">Fusarium vascular wilt</name>
    <dbReference type="NCBI Taxonomy" id="5507"/>
    <lineage>
        <taxon>Eukaryota</taxon>
        <taxon>Fungi</taxon>
        <taxon>Dikarya</taxon>
        <taxon>Ascomycota</taxon>
        <taxon>Pezizomycotina</taxon>
        <taxon>Sordariomycetes</taxon>
        <taxon>Hypocreomycetidae</taxon>
        <taxon>Hypocreales</taxon>
        <taxon>Nectriaceae</taxon>
        <taxon>Fusarium</taxon>
        <taxon>Fusarium oxysporum species complex</taxon>
    </lineage>
</organism>
<accession>A0A8H5AH07</accession>
<evidence type="ECO:0000256" key="1">
    <source>
        <dbReference type="SAM" id="MobiDB-lite"/>
    </source>
</evidence>
<dbReference type="EMBL" id="JAAFOW010000641">
    <property type="protein sequence ID" value="KAF5264987.1"/>
    <property type="molecule type" value="Genomic_DNA"/>
</dbReference>
<evidence type="ECO:0000313" key="4">
    <source>
        <dbReference type="EMBL" id="KAF5264987.1"/>
    </source>
</evidence>
<evidence type="ECO:0000256" key="2">
    <source>
        <dbReference type="SAM" id="SignalP"/>
    </source>
</evidence>
<comment type="caution">
    <text evidence="4">The sequence shown here is derived from an EMBL/GenBank/DDBJ whole genome shotgun (WGS) entry which is preliminary data.</text>
</comment>
<feature type="compositionally biased region" description="Basic and acidic residues" evidence="1">
    <location>
        <begin position="396"/>
        <end position="424"/>
    </location>
</feature>
<dbReference type="Pfam" id="PF20248">
    <property type="entry name" value="DUF6603"/>
    <property type="match status" value="1"/>
</dbReference>
<feature type="domain" description="DUF6603" evidence="3">
    <location>
        <begin position="2"/>
        <end position="286"/>
    </location>
</feature>
<feature type="chain" id="PRO_5034233583" description="DUF6603 domain-containing protein" evidence="2">
    <location>
        <begin position="20"/>
        <end position="482"/>
    </location>
</feature>
<keyword evidence="2" id="KW-0732">Signal</keyword>